<evidence type="ECO:0000256" key="1">
    <source>
        <dbReference type="SAM" id="MobiDB-lite"/>
    </source>
</evidence>
<gene>
    <name evidence="2" type="ORF">BDP27DRAFT_1309744</name>
</gene>
<organism evidence="2 3">
    <name type="scientific">Rhodocollybia butyracea</name>
    <dbReference type="NCBI Taxonomy" id="206335"/>
    <lineage>
        <taxon>Eukaryota</taxon>
        <taxon>Fungi</taxon>
        <taxon>Dikarya</taxon>
        <taxon>Basidiomycota</taxon>
        <taxon>Agaricomycotina</taxon>
        <taxon>Agaricomycetes</taxon>
        <taxon>Agaricomycetidae</taxon>
        <taxon>Agaricales</taxon>
        <taxon>Marasmiineae</taxon>
        <taxon>Omphalotaceae</taxon>
        <taxon>Rhodocollybia</taxon>
    </lineage>
</organism>
<dbReference type="EMBL" id="JADNRY010000001">
    <property type="protein sequence ID" value="KAF9078549.1"/>
    <property type="molecule type" value="Genomic_DNA"/>
</dbReference>
<comment type="caution">
    <text evidence="2">The sequence shown here is derived from an EMBL/GenBank/DDBJ whole genome shotgun (WGS) entry which is preliminary data.</text>
</comment>
<sequence length="214" mass="22993">MALGRVPELPKPDKATSDSRVAGSPFLFDRTGSSIWSASQDEQPLRFATSGPQAAHPLTPQTRHHNISVSQDFSLQHSIWSYPNNQNSHHLIGALPSAALFTSHPTYPVTSHQRRPSATADVYPFPSARNPGLGSAGGASPHFAHQLDQSSVGIFPTPYPHAQPPPLETTSNSLYDPLGTPQHSPHTRHLPFHDAPAFASPAMPSISSIWANNG</sequence>
<name>A0A9P5QB04_9AGAR</name>
<protein>
    <submittedName>
        <fullName evidence="2">Uncharacterized protein</fullName>
    </submittedName>
</protein>
<feature type="region of interest" description="Disordered" evidence="1">
    <location>
        <begin position="1"/>
        <end position="26"/>
    </location>
</feature>
<accession>A0A9P5QB04</accession>
<evidence type="ECO:0000313" key="2">
    <source>
        <dbReference type="EMBL" id="KAF9078549.1"/>
    </source>
</evidence>
<reference evidence="2" key="1">
    <citation type="submission" date="2020-11" db="EMBL/GenBank/DDBJ databases">
        <authorList>
            <consortium name="DOE Joint Genome Institute"/>
            <person name="Ahrendt S."/>
            <person name="Riley R."/>
            <person name="Andreopoulos W."/>
            <person name="Labutti K."/>
            <person name="Pangilinan J."/>
            <person name="Ruiz-Duenas F.J."/>
            <person name="Barrasa J.M."/>
            <person name="Sanchez-Garcia M."/>
            <person name="Camarero S."/>
            <person name="Miyauchi S."/>
            <person name="Serrano A."/>
            <person name="Linde D."/>
            <person name="Babiker R."/>
            <person name="Drula E."/>
            <person name="Ayuso-Fernandez I."/>
            <person name="Pacheco R."/>
            <person name="Padilla G."/>
            <person name="Ferreira P."/>
            <person name="Barriuso J."/>
            <person name="Kellner H."/>
            <person name="Castanera R."/>
            <person name="Alfaro M."/>
            <person name="Ramirez L."/>
            <person name="Pisabarro A.G."/>
            <person name="Kuo A."/>
            <person name="Tritt A."/>
            <person name="Lipzen A."/>
            <person name="He G."/>
            <person name="Yan M."/>
            <person name="Ng V."/>
            <person name="Cullen D."/>
            <person name="Martin F."/>
            <person name="Rosso M.-N."/>
            <person name="Henrissat B."/>
            <person name="Hibbett D."/>
            <person name="Martinez A.T."/>
            <person name="Grigoriev I.V."/>
        </authorList>
    </citation>
    <scope>NUCLEOTIDE SEQUENCE</scope>
    <source>
        <strain evidence="2">AH 40177</strain>
    </source>
</reference>
<dbReference type="AlphaFoldDB" id="A0A9P5QB04"/>
<feature type="compositionally biased region" description="Basic and acidic residues" evidence="1">
    <location>
        <begin position="8"/>
        <end position="17"/>
    </location>
</feature>
<keyword evidence="3" id="KW-1185">Reference proteome</keyword>
<proteinExistence type="predicted"/>
<dbReference type="Proteomes" id="UP000772434">
    <property type="component" value="Unassembled WGS sequence"/>
</dbReference>
<dbReference type="OrthoDB" id="10561857at2759"/>
<evidence type="ECO:0000313" key="3">
    <source>
        <dbReference type="Proteomes" id="UP000772434"/>
    </source>
</evidence>